<dbReference type="AlphaFoldDB" id="A0AAD9Z9I4"/>
<sequence>MHGVYMVSNRTPSTQPLLPFLTTAPIQSGQRPCLVVAGNSNMVKIGLSTPILTLEITAAYGHEPIANLMQMGSENVRPETVMGLYTVYLRFR</sequence>
<evidence type="ECO:0000313" key="1">
    <source>
        <dbReference type="EMBL" id="KAK3172237.1"/>
    </source>
</evidence>
<feature type="non-terminal residue" evidence="1">
    <location>
        <position position="92"/>
    </location>
</feature>
<name>A0AAD9Z9I4_9ROSI</name>
<comment type="caution">
    <text evidence="1">The sequence shown here is derived from an EMBL/GenBank/DDBJ whole genome shotgun (WGS) entry which is preliminary data.</text>
</comment>
<evidence type="ECO:0000313" key="2">
    <source>
        <dbReference type="Proteomes" id="UP001281410"/>
    </source>
</evidence>
<organism evidence="1 2">
    <name type="scientific">Dipteronia sinensis</name>
    <dbReference type="NCBI Taxonomy" id="43782"/>
    <lineage>
        <taxon>Eukaryota</taxon>
        <taxon>Viridiplantae</taxon>
        <taxon>Streptophyta</taxon>
        <taxon>Embryophyta</taxon>
        <taxon>Tracheophyta</taxon>
        <taxon>Spermatophyta</taxon>
        <taxon>Magnoliopsida</taxon>
        <taxon>eudicotyledons</taxon>
        <taxon>Gunneridae</taxon>
        <taxon>Pentapetalae</taxon>
        <taxon>rosids</taxon>
        <taxon>malvids</taxon>
        <taxon>Sapindales</taxon>
        <taxon>Sapindaceae</taxon>
        <taxon>Hippocastanoideae</taxon>
        <taxon>Acereae</taxon>
        <taxon>Dipteronia</taxon>
    </lineage>
</organism>
<dbReference type="EMBL" id="JANJYJ010000647">
    <property type="protein sequence ID" value="KAK3172237.1"/>
    <property type="molecule type" value="Genomic_DNA"/>
</dbReference>
<accession>A0AAD9Z9I4</accession>
<protein>
    <submittedName>
        <fullName evidence="1">Uncharacterized protein</fullName>
    </submittedName>
</protein>
<gene>
    <name evidence="1" type="ORF">Dsin_032721</name>
</gene>
<keyword evidence="2" id="KW-1185">Reference proteome</keyword>
<reference evidence="1" key="1">
    <citation type="journal article" date="2023" name="Plant J.">
        <title>Genome sequences and population genomics provide insights into the demographic history, inbreeding, and mutation load of two 'living fossil' tree species of Dipteronia.</title>
        <authorList>
            <person name="Feng Y."/>
            <person name="Comes H.P."/>
            <person name="Chen J."/>
            <person name="Zhu S."/>
            <person name="Lu R."/>
            <person name="Zhang X."/>
            <person name="Li P."/>
            <person name="Qiu J."/>
            <person name="Olsen K.M."/>
            <person name="Qiu Y."/>
        </authorList>
    </citation>
    <scope>NUCLEOTIDE SEQUENCE</scope>
    <source>
        <strain evidence="1">NBL</strain>
    </source>
</reference>
<dbReference type="Proteomes" id="UP001281410">
    <property type="component" value="Unassembled WGS sequence"/>
</dbReference>
<proteinExistence type="predicted"/>